<sequence>MLPAWQNRKGTLLILDISLTVAMFLTIFINFFINFLLAEIILYLLGGIVLIRAIEDFSKNKKLYALLGCVIAIFIFITTFYKI</sequence>
<evidence type="ECO:0000313" key="3">
    <source>
        <dbReference type="Proteomes" id="UP001221597"/>
    </source>
</evidence>
<keyword evidence="1" id="KW-0472">Membrane</keyword>
<proteinExistence type="predicted"/>
<accession>A0ABY8IWP4</accession>
<reference evidence="2 3" key="1">
    <citation type="submission" date="2023-04" db="EMBL/GenBank/DDBJ databases">
        <title>Genome sequence of Halobacillus naozhouensis KACC 21980.</title>
        <authorList>
            <person name="Kim S."/>
            <person name="Heo J."/>
            <person name="Kwon S.-W."/>
        </authorList>
    </citation>
    <scope>NUCLEOTIDE SEQUENCE [LARGE SCALE GENOMIC DNA]</scope>
    <source>
        <strain evidence="2 3">KCTC 13234</strain>
    </source>
</reference>
<evidence type="ECO:0008006" key="4">
    <source>
        <dbReference type="Google" id="ProtNLM"/>
    </source>
</evidence>
<keyword evidence="3" id="KW-1185">Reference proteome</keyword>
<keyword evidence="1" id="KW-0812">Transmembrane</keyword>
<evidence type="ECO:0000256" key="1">
    <source>
        <dbReference type="SAM" id="Phobius"/>
    </source>
</evidence>
<keyword evidence="1" id="KW-1133">Transmembrane helix</keyword>
<feature type="transmembrane region" description="Helical" evidence="1">
    <location>
        <begin position="63"/>
        <end position="81"/>
    </location>
</feature>
<dbReference type="Proteomes" id="UP001221597">
    <property type="component" value="Chromosome"/>
</dbReference>
<dbReference type="EMBL" id="CP121671">
    <property type="protein sequence ID" value="WFT73629.1"/>
    <property type="molecule type" value="Genomic_DNA"/>
</dbReference>
<feature type="transmembrane region" description="Helical" evidence="1">
    <location>
        <begin position="35"/>
        <end position="51"/>
    </location>
</feature>
<dbReference type="RefSeq" id="WP_283075637.1">
    <property type="nucleotide sequence ID" value="NZ_CP121671.1"/>
</dbReference>
<gene>
    <name evidence="2" type="ORF">P9989_14785</name>
</gene>
<evidence type="ECO:0000313" key="2">
    <source>
        <dbReference type="EMBL" id="WFT73629.1"/>
    </source>
</evidence>
<protein>
    <recommendedName>
        <fullName evidence="4">DUF3953 domain-containing protein</fullName>
    </recommendedName>
</protein>
<organism evidence="2 3">
    <name type="scientific">Halobacillus naozhouensis</name>
    <dbReference type="NCBI Taxonomy" id="554880"/>
    <lineage>
        <taxon>Bacteria</taxon>
        <taxon>Bacillati</taxon>
        <taxon>Bacillota</taxon>
        <taxon>Bacilli</taxon>
        <taxon>Bacillales</taxon>
        <taxon>Bacillaceae</taxon>
        <taxon>Halobacillus</taxon>
    </lineage>
</organism>
<name>A0ABY8IWP4_9BACI</name>